<keyword evidence="4" id="KW-1185">Reference proteome</keyword>
<evidence type="ECO:0000256" key="2">
    <source>
        <dbReference type="SAM" id="Phobius"/>
    </source>
</evidence>
<keyword evidence="2" id="KW-0812">Transmembrane</keyword>
<feature type="region of interest" description="Disordered" evidence="1">
    <location>
        <begin position="56"/>
        <end position="107"/>
    </location>
</feature>
<dbReference type="EMBL" id="QGGO01000013">
    <property type="protein sequence ID" value="PWK26209.1"/>
    <property type="molecule type" value="Genomic_DNA"/>
</dbReference>
<dbReference type="RefSeq" id="WP_109743413.1">
    <property type="nucleotide sequence ID" value="NZ_QGGO01000013.1"/>
</dbReference>
<feature type="compositionally biased region" description="Polar residues" evidence="1">
    <location>
        <begin position="94"/>
        <end position="107"/>
    </location>
</feature>
<reference evidence="3 4" key="1">
    <citation type="submission" date="2018-05" db="EMBL/GenBank/DDBJ databases">
        <title>Genomic Encyclopedia of Archaeal and Bacterial Type Strains, Phase II (KMG-II): from individual species to whole genera.</title>
        <authorList>
            <person name="Goeker M."/>
        </authorList>
    </citation>
    <scope>NUCLEOTIDE SEQUENCE [LARGE SCALE GENOMIC DNA]</scope>
    <source>
        <strain evidence="3 4">DSM 22214</strain>
    </source>
</reference>
<keyword evidence="2" id="KW-0472">Membrane</keyword>
<feature type="transmembrane region" description="Helical" evidence="2">
    <location>
        <begin position="25"/>
        <end position="44"/>
    </location>
</feature>
<name>A0A316EA46_9BACT</name>
<keyword evidence="2" id="KW-1133">Transmembrane helix</keyword>
<evidence type="ECO:0000256" key="1">
    <source>
        <dbReference type="SAM" id="MobiDB-lite"/>
    </source>
</evidence>
<organism evidence="3 4">
    <name type="scientific">Arcicella aurantiaca</name>
    <dbReference type="NCBI Taxonomy" id="591202"/>
    <lineage>
        <taxon>Bacteria</taxon>
        <taxon>Pseudomonadati</taxon>
        <taxon>Bacteroidota</taxon>
        <taxon>Cytophagia</taxon>
        <taxon>Cytophagales</taxon>
        <taxon>Flectobacillaceae</taxon>
        <taxon>Arcicella</taxon>
    </lineage>
</organism>
<protein>
    <submittedName>
        <fullName evidence="3">Uncharacterized protein</fullName>
    </submittedName>
</protein>
<proteinExistence type="predicted"/>
<comment type="caution">
    <text evidence="3">The sequence shown here is derived from an EMBL/GenBank/DDBJ whole genome shotgun (WGS) entry which is preliminary data.</text>
</comment>
<dbReference type="AlphaFoldDB" id="A0A316EA46"/>
<accession>A0A316EA46</accession>
<dbReference type="Proteomes" id="UP000245489">
    <property type="component" value="Unassembled WGS sequence"/>
</dbReference>
<evidence type="ECO:0000313" key="3">
    <source>
        <dbReference type="EMBL" id="PWK26209.1"/>
    </source>
</evidence>
<feature type="compositionally biased region" description="Basic residues" evidence="1">
    <location>
        <begin position="63"/>
        <end position="82"/>
    </location>
</feature>
<evidence type="ECO:0000313" key="4">
    <source>
        <dbReference type="Proteomes" id="UP000245489"/>
    </source>
</evidence>
<gene>
    <name evidence="3" type="ORF">LV89_02690</name>
</gene>
<sequence>MKPVTEKESFFAYLTVCKKTHHTSVFPLFSVILAVFLFFSLSPFSEVGATNFSVAQQPTSAKTKAKPVKKGKAKTKGRKPNAIRKDTLSDIDPANTNSPLYQKTNNR</sequence>